<dbReference type="PATRIC" id="fig|220754.4.peg.1326"/>
<gene>
    <name evidence="1" type="ORF">KR50_13030</name>
</gene>
<accession>A0A0C2VXL8</accession>
<keyword evidence="2" id="KW-1185">Reference proteome</keyword>
<evidence type="ECO:0000313" key="2">
    <source>
        <dbReference type="Proteomes" id="UP000031972"/>
    </source>
</evidence>
<name>A0A0C2VXL8_9BACL</name>
<protein>
    <submittedName>
        <fullName evidence="1">Uncharacterized protein</fullName>
    </submittedName>
</protein>
<sequence length="77" mass="8744">MEDSVVGKKGPVHFRCVRRLSAWREVSPFDAVASAWSHPSRFFTQESPASAAMNLFFGDFTSKYNGQQLQIVLYEDN</sequence>
<comment type="caution">
    <text evidence="1">The sequence shown here is derived from an EMBL/GenBank/DDBJ whole genome shotgun (WGS) entry which is preliminary data.</text>
</comment>
<dbReference type="Proteomes" id="UP000031972">
    <property type="component" value="Unassembled WGS sequence"/>
</dbReference>
<dbReference type="EMBL" id="JXRR01000011">
    <property type="protein sequence ID" value="KIL48718.1"/>
    <property type="molecule type" value="Genomic_DNA"/>
</dbReference>
<dbReference type="AlphaFoldDB" id="A0A0C2VXL8"/>
<reference evidence="1 2" key="1">
    <citation type="submission" date="2015-01" db="EMBL/GenBank/DDBJ databases">
        <title>Jeotgalibacillus campisalis genome sequencing.</title>
        <authorList>
            <person name="Goh K.M."/>
            <person name="Chan K.-G."/>
            <person name="Yaakop A.S."/>
            <person name="Ee R."/>
            <person name="Gan H.M."/>
            <person name="Chan C.S."/>
        </authorList>
    </citation>
    <scope>NUCLEOTIDE SEQUENCE [LARGE SCALE GENOMIC DNA]</scope>
    <source>
        <strain evidence="1 2">SF-57</strain>
    </source>
</reference>
<proteinExistence type="predicted"/>
<organism evidence="1 2">
    <name type="scientific">Jeotgalibacillus campisalis</name>
    <dbReference type="NCBI Taxonomy" id="220754"/>
    <lineage>
        <taxon>Bacteria</taxon>
        <taxon>Bacillati</taxon>
        <taxon>Bacillota</taxon>
        <taxon>Bacilli</taxon>
        <taxon>Bacillales</taxon>
        <taxon>Caryophanaceae</taxon>
        <taxon>Jeotgalibacillus</taxon>
    </lineage>
</organism>
<evidence type="ECO:0000313" key="1">
    <source>
        <dbReference type="EMBL" id="KIL48718.1"/>
    </source>
</evidence>